<dbReference type="AlphaFoldDB" id="A0A109BMB5"/>
<accession>A0A109BMB5</accession>
<dbReference type="Proteomes" id="UP000059074">
    <property type="component" value="Unassembled WGS sequence"/>
</dbReference>
<dbReference type="PROSITE" id="PS51257">
    <property type="entry name" value="PROKAR_LIPOPROTEIN"/>
    <property type="match status" value="1"/>
</dbReference>
<dbReference type="PATRIC" id="fig|121290.4.peg.2577"/>
<evidence type="ECO:0000313" key="2">
    <source>
        <dbReference type="EMBL" id="KWT71296.1"/>
    </source>
</evidence>
<dbReference type="EMBL" id="LMTR01000026">
    <property type="protein sequence ID" value="KWT71296.1"/>
    <property type="molecule type" value="Genomic_DNA"/>
</dbReference>
<organism evidence="2 3">
    <name type="scientific">Hyphomicrobium sulfonivorans</name>
    <dbReference type="NCBI Taxonomy" id="121290"/>
    <lineage>
        <taxon>Bacteria</taxon>
        <taxon>Pseudomonadati</taxon>
        <taxon>Pseudomonadota</taxon>
        <taxon>Alphaproteobacteria</taxon>
        <taxon>Hyphomicrobiales</taxon>
        <taxon>Hyphomicrobiaceae</taxon>
        <taxon>Hyphomicrobium</taxon>
    </lineage>
</organism>
<keyword evidence="1" id="KW-1133">Transmembrane helix</keyword>
<keyword evidence="3" id="KW-1185">Reference proteome</keyword>
<gene>
    <name evidence="2" type="ORF">APY04_0547</name>
</gene>
<comment type="caution">
    <text evidence="2">The sequence shown here is derived from an EMBL/GenBank/DDBJ whole genome shotgun (WGS) entry which is preliminary data.</text>
</comment>
<name>A0A109BMB5_HYPSL</name>
<sequence length="40" mass="4325">MHSRRTQALEGLTESAVLWFLIGLVMIGTIACVLGLIVPD</sequence>
<keyword evidence="1" id="KW-0472">Membrane</keyword>
<proteinExistence type="predicted"/>
<keyword evidence="1" id="KW-0812">Transmembrane</keyword>
<evidence type="ECO:0000256" key="1">
    <source>
        <dbReference type="SAM" id="Phobius"/>
    </source>
</evidence>
<feature type="transmembrane region" description="Helical" evidence="1">
    <location>
        <begin position="16"/>
        <end position="38"/>
    </location>
</feature>
<reference evidence="2 3" key="1">
    <citation type="submission" date="2015-10" db="EMBL/GenBank/DDBJ databases">
        <title>Transcriptomic analysis of a linuron degrading triple-species bacterial consortium.</title>
        <authorList>
            <person name="Albers P."/>
        </authorList>
    </citation>
    <scope>NUCLEOTIDE SEQUENCE [LARGE SCALE GENOMIC DNA]</scope>
    <source>
        <strain evidence="2 3">WDL6</strain>
    </source>
</reference>
<dbReference type="RefSeq" id="WP_272481813.1">
    <property type="nucleotide sequence ID" value="NZ_JAEFBX010000002.1"/>
</dbReference>
<evidence type="ECO:0000313" key="3">
    <source>
        <dbReference type="Proteomes" id="UP000059074"/>
    </source>
</evidence>
<protein>
    <submittedName>
        <fullName evidence="2">Uncharacterized protein</fullName>
    </submittedName>
</protein>